<gene>
    <name evidence="2" type="ORF">AAAT87_14210</name>
</gene>
<dbReference type="EMBL" id="JBBNGE010000077">
    <property type="protein sequence ID" value="MEQ2509396.1"/>
    <property type="molecule type" value="Genomic_DNA"/>
</dbReference>
<dbReference type="RefSeq" id="WP_349226773.1">
    <property type="nucleotide sequence ID" value="NZ_JBBNFG020000004.1"/>
</dbReference>
<sequence>MDKGIWVFLSHSNKDYEKVRQVRNILEQQGYRPLMFFLNCLNDDNEIDGLIKREIDSREKFILCDSKNAQNSKWVQEEVNYIKIKNRLWEKINIDSSIEDIMKSLSRFQSRNTIYINGTSDDTELKELIAKFFRAKDYDVINKQSYEENDFSSQGYFINIYSANILLKNNTPRFVLNYNTFLHSNRSKEETIIVNIFIDAREELLREYYKDPGVDKYEGFVWHNNKIIDIDYSEKNKEDLPTLIYNFIREIDISINNIFNYAEGCKRNIDEFKILKKCIELECVDIEPDKLKAFGFSFENENEYIIYDTLSIIRSTAMFELACNYFIGKTVKKSYNKAIDLFYSASILGMKIAQKVLYELGPSLLPMQTIDKIKKNAFKSADGFPEYLLAKSIEYKQVFGDDKDAVFLLYEYSVKKGCMFGYEEINGLYAMPQDTNINQKLDKSCNTCWHEHYLMEYPNRIYWEKLLEYIVKQSKYKQQ</sequence>
<name>A0ABV1G1X8_9BACT</name>
<proteinExistence type="predicted"/>
<comment type="caution">
    <text evidence="2">The sequence shown here is derived from an EMBL/GenBank/DDBJ whole genome shotgun (WGS) entry which is preliminary data.</text>
</comment>
<dbReference type="Pfam" id="PF13676">
    <property type="entry name" value="TIR_2"/>
    <property type="match status" value="1"/>
</dbReference>
<accession>A0ABV1G1X8</accession>
<evidence type="ECO:0000313" key="2">
    <source>
        <dbReference type="EMBL" id="MEQ2509396.1"/>
    </source>
</evidence>
<dbReference type="SUPFAM" id="SSF52200">
    <property type="entry name" value="Toll/Interleukin receptor TIR domain"/>
    <property type="match status" value="1"/>
</dbReference>
<evidence type="ECO:0000259" key="1">
    <source>
        <dbReference type="Pfam" id="PF13676"/>
    </source>
</evidence>
<evidence type="ECO:0000313" key="3">
    <source>
        <dbReference type="Proteomes" id="UP001465717"/>
    </source>
</evidence>
<dbReference type="Proteomes" id="UP001465717">
    <property type="component" value="Unassembled WGS sequence"/>
</dbReference>
<dbReference type="InterPro" id="IPR035897">
    <property type="entry name" value="Toll_tir_struct_dom_sf"/>
</dbReference>
<reference evidence="2 3" key="1">
    <citation type="submission" date="2024-04" db="EMBL/GenBank/DDBJ databases">
        <title>Human intestinal bacterial collection.</title>
        <authorList>
            <person name="Pauvert C."/>
            <person name="Hitch T.C.A."/>
            <person name="Clavel T."/>
        </authorList>
    </citation>
    <scope>NUCLEOTIDE SEQUENCE [LARGE SCALE GENOMIC DNA]</scope>
    <source>
        <strain evidence="2 3">CLA-AA-H174</strain>
    </source>
</reference>
<dbReference type="InterPro" id="IPR000157">
    <property type="entry name" value="TIR_dom"/>
</dbReference>
<organism evidence="2 3">
    <name type="scientific">Segatella sinensis</name>
    <dbReference type="NCBI Taxonomy" id="3085167"/>
    <lineage>
        <taxon>Bacteria</taxon>
        <taxon>Pseudomonadati</taxon>
        <taxon>Bacteroidota</taxon>
        <taxon>Bacteroidia</taxon>
        <taxon>Bacteroidales</taxon>
        <taxon>Prevotellaceae</taxon>
        <taxon>Segatella</taxon>
    </lineage>
</organism>
<feature type="domain" description="TIR" evidence="1">
    <location>
        <begin position="7"/>
        <end position="84"/>
    </location>
</feature>
<keyword evidence="3" id="KW-1185">Reference proteome</keyword>
<protein>
    <submittedName>
        <fullName evidence="2">TIR domain-containing protein</fullName>
    </submittedName>
</protein>
<dbReference type="Gene3D" id="3.40.50.10140">
    <property type="entry name" value="Toll/interleukin-1 receptor homology (TIR) domain"/>
    <property type="match status" value="1"/>
</dbReference>
<dbReference type="SUPFAM" id="SSF81901">
    <property type="entry name" value="HCP-like"/>
    <property type="match status" value="1"/>
</dbReference>